<organism evidence="1 2">
    <name type="scientific">Parascaris univalens</name>
    <name type="common">Nematode worm</name>
    <dbReference type="NCBI Taxonomy" id="6257"/>
    <lineage>
        <taxon>Eukaryota</taxon>
        <taxon>Metazoa</taxon>
        <taxon>Ecdysozoa</taxon>
        <taxon>Nematoda</taxon>
        <taxon>Chromadorea</taxon>
        <taxon>Rhabditida</taxon>
        <taxon>Spirurina</taxon>
        <taxon>Ascaridomorpha</taxon>
        <taxon>Ascaridoidea</taxon>
        <taxon>Ascarididae</taxon>
        <taxon>Parascaris</taxon>
    </lineage>
</organism>
<reference evidence="2" key="1">
    <citation type="submission" date="2022-11" db="UniProtKB">
        <authorList>
            <consortium name="WormBaseParasite"/>
        </authorList>
    </citation>
    <scope>IDENTIFICATION</scope>
</reference>
<sequence>MAHSDNNALQFRLSFQRIFHSYLTNCDIIIIEACDKLHFRYKSLIDESYINYWPRLSILLVSYKL</sequence>
<accession>A0A915BA04</accession>
<proteinExistence type="predicted"/>
<dbReference type="AlphaFoldDB" id="A0A915BA04"/>
<dbReference type="WBParaSite" id="PgR032X_g088_t01">
    <property type="protein sequence ID" value="PgR032X_g088_t01"/>
    <property type="gene ID" value="PgR032X_g088"/>
</dbReference>
<name>A0A915BA04_PARUN</name>
<evidence type="ECO:0000313" key="1">
    <source>
        <dbReference type="Proteomes" id="UP000887569"/>
    </source>
</evidence>
<keyword evidence="1" id="KW-1185">Reference proteome</keyword>
<evidence type="ECO:0000313" key="2">
    <source>
        <dbReference type="WBParaSite" id="PgR032X_g088_t01"/>
    </source>
</evidence>
<protein>
    <submittedName>
        <fullName evidence="2">Uncharacterized protein</fullName>
    </submittedName>
</protein>
<dbReference type="Proteomes" id="UP000887569">
    <property type="component" value="Unplaced"/>
</dbReference>